<dbReference type="InterPro" id="IPR050678">
    <property type="entry name" value="DNA_Partitioning_ATPase"/>
</dbReference>
<name>A0A7J2U569_9CREN</name>
<dbReference type="SUPFAM" id="SSF52540">
    <property type="entry name" value="P-loop containing nucleoside triphosphate hydrolases"/>
    <property type="match status" value="1"/>
</dbReference>
<dbReference type="PANTHER" id="PTHR13696">
    <property type="entry name" value="P-LOOP CONTAINING NUCLEOSIDE TRIPHOSPHATE HYDROLASE"/>
    <property type="match status" value="1"/>
</dbReference>
<dbReference type="InterPro" id="IPR025669">
    <property type="entry name" value="AAA_dom"/>
</dbReference>
<dbReference type="InterPro" id="IPR027417">
    <property type="entry name" value="P-loop_NTPase"/>
</dbReference>
<protein>
    <submittedName>
        <fullName evidence="2">ParA family protein</fullName>
    </submittedName>
</protein>
<dbReference type="AlphaFoldDB" id="A0A7J2U569"/>
<sequence>MTKIIAIANYKGGVGKTTLASVIAATLSERFGRKVLIIDADPQSNITEVFIPPTSFEKILGYARAQQRVFSLEWIVGSGEPIIYKATENLAVVPSKPEYIGLAKYLVVPAERVYSLRKEIDGKLSEFEYVILDLPPQMYGLIGPLIKMADALVTPVTKTSFALTALYFLIRDVRGLPPNEKPPFIGAVLTRFRTVEKANIEIYRRRARRVVEEAYMTYGMKWELEESLKSPVFESVFYAHPKLADIRALPFDPSENVRLIRVLRGKTRYSSQILNFVEPLTIEVEKRIEISEKVHGSGLP</sequence>
<accession>A0A7J2U569</accession>
<gene>
    <name evidence="2" type="ORF">ENO26_09950</name>
</gene>
<dbReference type="Gene3D" id="3.40.50.300">
    <property type="entry name" value="P-loop containing nucleotide triphosphate hydrolases"/>
    <property type="match status" value="1"/>
</dbReference>
<evidence type="ECO:0000259" key="1">
    <source>
        <dbReference type="Pfam" id="PF13614"/>
    </source>
</evidence>
<comment type="caution">
    <text evidence="2">The sequence shown here is derived from an EMBL/GenBank/DDBJ whole genome shotgun (WGS) entry which is preliminary data.</text>
</comment>
<dbReference type="CDD" id="cd02042">
    <property type="entry name" value="ParAB_family"/>
    <property type="match status" value="1"/>
</dbReference>
<dbReference type="PANTHER" id="PTHR13696:SF99">
    <property type="entry name" value="COBYRINIC ACID AC-DIAMIDE SYNTHASE"/>
    <property type="match status" value="1"/>
</dbReference>
<feature type="domain" description="AAA" evidence="1">
    <location>
        <begin position="2"/>
        <end position="174"/>
    </location>
</feature>
<dbReference type="EMBL" id="DSEU01000070">
    <property type="protein sequence ID" value="HEM67866.1"/>
    <property type="molecule type" value="Genomic_DNA"/>
</dbReference>
<proteinExistence type="predicted"/>
<evidence type="ECO:0000313" key="2">
    <source>
        <dbReference type="EMBL" id="HEM67866.1"/>
    </source>
</evidence>
<dbReference type="Pfam" id="PF13614">
    <property type="entry name" value="AAA_31"/>
    <property type="match status" value="1"/>
</dbReference>
<reference evidence="2" key="1">
    <citation type="journal article" date="2020" name="mSystems">
        <title>Genome- and Community-Level Interaction Insights into Carbon Utilization and Element Cycling Functions of Hydrothermarchaeota in Hydrothermal Sediment.</title>
        <authorList>
            <person name="Zhou Z."/>
            <person name="Liu Y."/>
            <person name="Xu W."/>
            <person name="Pan J."/>
            <person name="Luo Z.H."/>
            <person name="Li M."/>
        </authorList>
    </citation>
    <scope>NUCLEOTIDE SEQUENCE [LARGE SCALE GENOMIC DNA]</scope>
    <source>
        <strain evidence="2">SpSt-125</strain>
    </source>
</reference>
<organism evidence="2">
    <name type="scientific">Ignisphaera aggregans</name>
    <dbReference type="NCBI Taxonomy" id="334771"/>
    <lineage>
        <taxon>Archaea</taxon>
        <taxon>Thermoproteota</taxon>
        <taxon>Thermoprotei</taxon>
        <taxon>Desulfurococcales</taxon>
        <taxon>Desulfurococcaceae</taxon>
        <taxon>Ignisphaera</taxon>
    </lineage>
</organism>